<gene>
    <name evidence="2" type="ORF">AMORRO_LOCUS13311</name>
</gene>
<dbReference type="Proteomes" id="UP000789342">
    <property type="component" value="Unassembled WGS sequence"/>
</dbReference>
<dbReference type="EMBL" id="CAJVPV010022285">
    <property type="protein sequence ID" value="CAG8720481.1"/>
    <property type="molecule type" value="Genomic_DNA"/>
</dbReference>
<proteinExistence type="predicted"/>
<evidence type="ECO:0000313" key="3">
    <source>
        <dbReference type="Proteomes" id="UP000789342"/>
    </source>
</evidence>
<dbReference type="AlphaFoldDB" id="A0A9N9I4V4"/>
<organism evidence="2 3">
    <name type="scientific">Acaulospora morrowiae</name>
    <dbReference type="NCBI Taxonomy" id="94023"/>
    <lineage>
        <taxon>Eukaryota</taxon>
        <taxon>Fungi</taxon>
        <taxon>Fungi incertae sedis</taxon>
        <taxon>Mucoromycota</taxon>
        <taxon>Glomeromycotina</taxon>
        <taxon>Glomeromycetes</taxon>
        <taxon>Diversisporales</taxon>
        <taxon>Acaulosporaceae</taxon>
        <taxon>Acaulospora</taxon>
    </lineage>
</organism>
<comment type="caution">
    <text evidence="2">The sequence shown here is derived from an EMBL/GenBank/DDBJ whole genome shotgun (WGS) entry which is preliminary data.</text>
</comment>
<name>A0A9N9I4V4_9GLOM</name>
<feature type="compositionally biased region" description="Basic and acidic residues" evidence="1">
    <location>
        <begin position="86"/>
        <end position="96"/>
    </location>
</feature>
<sequence length="135" mass="14944">MAFKHSTRVLRRTHPHTPFMDTMNNFPTTSEILSIIHDGQRNDHTITESIVKEQDEIERSSPSNGETMDQSYSHSPTTQQAFNAANDRKKTSDSHFKTRGVSTTSSGLGGIGKIPSNSNTFNGTDLSYGSIDKIK</sequence>
<feature type="region of interest" description="Disordered" evidence="1">
    <location>
        <begin position="51"/>
        <end position="126"/>
    </location>
</feature>
<feature type="compositionally biased region" description="Polar residues" evidence="1">
    <location>
        <begin position="115"/>
        <end position="126"/>
    </location>
</feature>
<dbReference type="OrthoDB" id="10582577at2759"/>
<evidence type="ECO:0000313" key="2">
    <source>
        <dbReference type="EMBL" id="CAG8720481.1"/>
    </source>
</evidence>
<reference evidence="2" key="1">
    <citation type="submission" date="2021-06" db="EMBL/GenBank/DDBJ databases">
        <authorList>
            <person name="Kallberg Y."/>
            <person name="Tangrot J."/>
            <person name="Rosling A."/>
        </authorList>
    </citation>
    <scope>NUCLEOTIDE SEQUENCE</scope>
    <source>
        <strain evidence="2">CL551</strain>
    </source>
</reference>
<evidence type="ECO:0000256" key="1">
    <source>
        <dbReference type="SAM" id="MobiDB-lite"/>
    </source>
</evidence>
<keyword evidence="3" id="KW-1185">Reference proteome</keyword>
<accession>A0A9N9I4V4</accession>
<feature type="compositionally biased region" description="Polar residues" evidence="1">
    <location>
        <begin position="60"/>
        <end position="83"/>
    </location>
</feature>
<protein>
    <submittedName>
        <fullName evidence="2">11367_t:CDS:1</fullName>
    </submittedName>
</protein>